<dbReference type="InterPro" id="IPR043128">
    <property type="entry name" value="Rev_trsase/Diguanyl_cyclase"/>
</dbReference>
<name>A0A1S8X0C5_OPIVI</name>
<dbReference type="PANTHER" id="PTHR37984:SF5">
    <property type="entry name" value="PROTEIN NYNRIN-LIKE"/>
    <property type="match status" value="1"/>
</dbReference>
<evidence type="ECO:0000259" key="1">
    <source>
        <dbReference type="Pfam" id="PF00078"/>
    </source>
</evidence>
<dbReference type="Pfam" id="PF00078">
    <property type="entry name" value="RVT_1"/>
    <property type="match status" value="1"/>
</dbReference>
<reference evidence="2 3" key="1">
    <citation type="submission" date="2015-03" db="EMBL/GenBank/DDBJ databases">
        <title>Draft genome of the nematode, Opisthorchis viverrini.</title>
        <authorList>
            <person name="Mitreva M."/>
        </authorList>
    </citation>
    <scope>NUCLEOTIDE SEQUENCE [LARGE SCALE GENOMIC DNA]</scope>
    <source>
        <strain evidence="2">Khon Kaen</strain>
    </source>
</reference>
<gene>
    <name evidence="2" type="ORF">X801_03958</name>
</gene>
<dbReference type="InterPro" id="IPR000477">
    <property type="entry name" value="RT_dom"/>
</dbReference>
<dbReference type="Gene3D" id="3.30.70.270">
    <property type="match status" value="1"/>
</dbReference>
<evidence type="ECO:0000313" key="2">
    <source>
        <dbReference type="EMBL" id="OON20165.1"/>
    </source>
</evidence>
<dbReference type="SUPFAM" id="SSF56672">
    <property type="entry name" value="DNA/RNA polymerases"/>
    <property type="match status" value="1"/>
</dbReference>
<proteinExistence type="predicted"/>
<dbReference type="Proteomes" id="UP000243686">
    <property type="component" value="Unassembled WGS sequence"/>
</dbReference>
<keyword evidence="3" id="KW-1185">Reference proteome</keyword>
<feature type="domain" description="Reverse transcriptase" evidence="1">
    <location>
        <begin position="38"/>
        <end position="89"/>
    </location>
</feature>
<dbReference type="InterPro" id="IPR043502">
    <property type="entry name" value="DNA/RNA_pol_sf"/>
</dbReference>
<accession>A0A1S8X0C5</accession>
<dbReference type="EMBL" id="KV892816">
    <property type="protein sequence ID" value="OON20165.1"/>
    <property type="molecule type" value="Genomic_DNA"/>
</dbReference>
<dbReference type="AlphaFoldDB" id="A0A1S8X0C5"/>
<evidence type="ECO:0000313" key="3">
    <source>
        <dbReference type="Proteomes" id="UP000243686"/>
    </source>
</evidence>
<sequence>MGTPILPTLKPDGTVRICARSVHVSTHNEDVIAGIPKTFVYLDDILIPGCTMEEHSKSLKVVLDRLKEGGLRTKKENCDFLVDHVDYVG</sequence>
<dbReference type="InterPro" id="IPR050951">
    <property type="entry name" value="Retrovirus_Pol_polyprotein"/>
</dbReference>
<dbReference type="PANTHER" id="PTHR37984">
    <property type="entry name" value="PROTEIN CBG26694"/>
    <property type="match status" value="1"/>
</dbReference>
<organism evidence="2 3">
    <name type="scientific">Opisthorchis viverrini</name>
    <name type="common">Southeast Asian liver fluke</name>
    <dbReference type="NCBI Taxonomy" id="6198"/>
    <lineage>
        <taxon>Eukaryota</taxon>
        <taxon>Metazoa</taxon>
        <taxon>Spiralia</taxon>
        <taxon>Lophotrochozoa</taxon>
        <taxon>Platyhelminthes</taxon>
        <taxon>Trematoda</taxon>
        <taxon>Digenea</taxon>
        <taxon>Opisthorchiida</taxon>
        <taxon>Opisthorchiata</taxon>
        <taxon>Opisthorchiidae</taxon>
        <taxon>Opisthorchis</taxon>
    </lineage>
</organism>
<protein>
    <recommendedName>
        <fullName evidence="1">Reverse transcriptase domain-containing protein</fullName>
    </recommendedName>
</protein>